<keyword evidence="4" id="KW-0156">Chromatin regulator</keyword>
<evidence type="ECO:0000256" key="11">
    <source>
        <dbReference type="SAM" id="MobiDB-lite"/>
    </source>
</evidence>
<dbReference type="GeneID" id="105033603"/>
<dbReference type="SMART" id="SM00545">
    <property type="entry name" value="JmjN"/>
    <property type="match status" value="1"/>
</dbReference>
<evidence type="ECO:0000256" key="3">
    <source>
        <dbReference type="ARBA" id="ARBA00022723"/>
    </source>
</evidence>
<dbReference type="Proteomes" id="UP000504607">
    <property type="component" value="Chromosome 1"/>
</dbReference>
<proteinExistence type="predicted"/>
<evidence type="ECO:0000313" key="15">
    <source>
        <dbReference type="RefSeq" id="XP_019710412.1"/>
    </source>
</evidence>
<dbReference type="Pfam" id="PF02375">
    <property type="entry name" value="JmjN"/>
    <property type="match status" value="1"/>
</dbReference>
<comment type="subcellular location">
    <subcellularLocation>
        <location evidence="2">Nucleus</location>
    </subcellularLocation>
</comment>
<dbReference type="RefSeq" id="XP_019710412.1">
    <property type="nucleotide sequence ID" value="XM_019854853.2"/>
</dbReference>
<feature type="compositionally biased region" description="Polar residues" evidence="11">
    <location>
        <begin position="248"/>
        <end position="257"/>
    </location>
</feature>
<keyword evidence="14" id="KW-1185">Reference proteome</keyword>
<evidence type="ECO:0000256" key="4">
    <source>
        <dbReference type="ARBA" id="ARBA00022853"/>
    </source>
</evidence>
<dbReference type="SMART" id="SM00542">
    <property type="entry name" value="FYRC"/>
    <property type="match status" value="1"/>
</dbReference>
<feature type="domain" description="JmjC" evidence="13">
    <location>
        <begin position="366"/>
        <end position="532"/>
    </location>
</feature>
<dbReference type="InterPro" id="IPR003889">
    <property type="entry name" value="FYrich_C"/>
</dbReference>
<dbReference type="PROSITE" id="PS51183">
    <property type="entry name" value="JMJN"/>
    <property type="match status" value="1"/>
</dbReference>
<dbReference type="InterPro" id="IPR003347">
    <property type="entry name" value="JmjC_dom"/>
</dbReference>
<feature type="compositionally biased region" description="Basic residues" evidence="11">
    <location>
        <begin position="222"/>
        <end position="244"/>
    </location>
</feature>
<gene>
    <name evidence="15" type="primary">LOC105033603</name>
</gene>
<dbReference type="PANTHER" id="PTHR10694:SF105">
    <property type="entry name" value="LYSINE-SPECIFIC DEMETHYLASE JMJ14"/>
    <property type="match status" value="1"/>
</dbReference>
<evidence type="ECO:0000256" key="1">
    <source>
        <dbReference type="ARBA" id="ARBA00001954"/>
    </source>
</evidence>
<dbReference type="Gene3D" id="3.30.160.360">
    <property type="match status" value="1"/>
</dbReference>
<dbReference type="PANTHER" id="PTHR10694">
    <property type="entry name" value="LYSINE-SPECIFIC DEMETHYLASE"/>
    <property type="match status" value="1"/>
</dbReference>
<evidence type="ECO:0000256" key="2">
    <source>
        <dbReference type="ARBA" id="ARBA00004123"/>
    </source>
</evidence>
<dbReference type="PROSITE" id="PS51184">
    <property type="entry name" value="JMJC"/>
    <property type="match status" value="1"/>
</dbReference>
<evidence type="ECO:0000256" key="10">
    <source>
        <dbReference type="ARBA" id="ARBA00023242"/>
    </source>
</evidence>
<accession>A0A6J0PRA1</accession>
<evidence type="ECO:0000256" key="8">
    <source>
        <dbReference type="ARBA" id="ARBA00023015"/>
    </source>
</evidence>
<dbReference type="GO" id="GO:0000785">
    <property type="term" value="C:chromatin"/>
    <property type="evidence" value="ECO:0007669"/>
    <property type="project" value="TreeGrafter"/>
</dbReference>
<protein>
    <submittedName>
        <fullName evidence="15">Lysine-specific demethylase JMJ18 isoform X1</fullName>
    </submittedName>
</protein>
<evidence type="ECO:0000256" key="5">
    <source>
        <dbReference type="ARBA" id="ARBA00022964"/>
    </source>
</evidence>
<dbReference type="InterPro" id="IPR003349">
    <property type="entry name" value="JmjN"/>
</dbReference>
<dbReference type="Gene3D" id="2.60.120.650">
    <property type="entry name" value="Cupin"/>
    <property type="match status" value="1"/>
</dbReference>
<reference evidence="15" key="1">
    <citation type="submission" date="2025-08" db="UniProtKB">
        <authorList>
            <consortium name="RefSeq"/>
        </authorList>
    </citation>
    <scope>IDENTIFICATION</scope>
</reference>
<sequence length="1277" mass="145450">MNCCYAHDTMVLHDKNQWSQCNQNSMGMSSEQTNLLKFPIEFRKDPGNAAESSGCSMEVTATPPVQMNAEHGGGNKGKFKRSLRNRNGIDYFILDYSSEGESDYEGAIKDCYFKCPLQTDDHPRSSGHSKPHKETARWIPEKACRPVIDEAPIFYPIEEEFKDTLRYIASIRQKAEQYGICRIVPPPSWKPTCLLKERSFWENAKFATRVQPVDLLQNREPMKKKSRNHCHRKRKRRRGKRFGMTRRCNNSNSSEANNDCAASDTDEKFGFQSGPDFTLKQFQEYANDFKVQYFGIEDSSETLVSCNEDPQKKWQPSVEEIEGEYWRIVEEPTEEVEVLYGADLETGVFGSGFPKAPLSNEIYSDPYALSGWNLNNFPRLSGSVLSFESGDISGVLVPWIYIGMCFSSFCWHVEDHHLYSLNYMHWGEPKIWYGVPGSDAVKLEDAMRKNLPELFEEQPDLLHELVTQLSPSVLKSEGVPVYRAIQNPGEFILTFPRAYHSGFNCGFNCAEAVNVAPIDWLPHGQCAVELYSMQCRKTSVSHDKLLLGAAEKAVRALWELSFLGSKSLDNLRWQRVCGKDGTLTKSIQARVLMEQKRRDSLCSTWQFRKMDKNFDASKERECFSCFYDLHLSASGCVCSPNRFACLTHAELLCTCDPGKRFFIFRYNMEELNTLLEALEGDLNAMRHCALDIVRPIQLSQLEVKERSGEMKSAYASDIKYSDQSSYKSQKQFISNNNGDADTSYQDNGSQVCKAVSESPACFQRTKEIPDINGSCKSDHNNASKVMEENRQGPRMFYASSVKDEFGSENLDKEPFLTKSDAVDMQQLEVASKSLRDNLFDGSTGEKHHRQSSDQNSRQPAKESNSRIPACLDSKEEQGWSSPMLKKSHYSCSLGVDDHACDRTQLECKSKITNSMLISSPDYRYSVLPCHPSELVAQYDLTNKILNVVSCPQGAEHLPKSSPKLFGYELRRLQRHRTTHSDGEGTRLMGADLSQFNELDQPSHETEKVNQRSKYFIEPLNFGMVMPGKRWYTKKAIFPKGFKSRVRFFSILDPTKICNYISEVLDAELLRPLFKVTVEENQEQTFMHVSAQQCWDMVRDRLNQEIIKLCNHGKRNLPPLQPAGSIDGLEMFGFLSPSIIQVIEALDPHHQCSDYWASKSNVLLTSELIEVTHPPIEVVKNSASRNEPEKSLLRSRNTRKTENKLFGVDITRSEKDQPDRSSCILAEEVQDVLGGLFRKASMEELRMVHKIFCSSSGSNNWRAALDTLLDEIQRKAHK</sequence>
<dbReference type="GO" id="GO:0045814">
    <property type="term" value="P:negative regulation of gene expression, epigenetic"/>
    <property type="evidence" value="ECO:0007669"/>
    <property type="project" value="UniProtKB-ARBA"/>
</dbReference>
<feature type="region of interest" description="Disordered" evidence="11">
    <location>
        <begin position="222"/>
        <end position="263"/>
    </location>
</feature>
<evidence type="ECO:0000256" key="7">
    <source>
        <dbReference type="ARBA" id="ARBA00023004"/>
    </source>
</evidence>
<comment type="cofactor">
    <cofactor evidence="1">
        <name>Fe(2+)</name>
        <dbReference type="ChEBI" id="CHEBI:29033"/>
    </cofactor>
</comment>
<keyword evidence="8" id="KW-0805">Transcription regulation</keyword>
<dbReference type="OrthoDB" id="1678912at2759"/>
<keyword evidence="3" id="KW-0479">Metal-binding</keyword>
<dbReference type="SMART" id="SM00558">
    <property type="entry name" value="JmjC"/>
    <property type="match status" value="1"/>
</dbReference>
<dbReference type="FunFam" id="3.30.160.360:FF:000005">
    <property type="entry name" value="Putative lysine-specific demethylase JMJ16"/>
    <property type="match status" value="1"/>
</dbReference>
<dbReference type="AlphaFoldDB" id="A0A6J0PRA1"/>
<keyword evidence="9" id="KW-0804">Transcription</keyword>
<dbReference type="SMART" id="SM00541">
    <property type="entry name" value="FYRN"/>
    <property type="match status" value="1"/>
</dbReference>
<evidence type="ECO:0000259" key="13">
    <source>
        <dbReference type="PROSITE" id="PS51184"/>
    </source>
</evidence>
<dbReference type="GO" id="GO:0046872">
    <property type="term" value="F:metal ion binding"/>
    <property type="evidence" value="ECO:0007669"/>
    <property type="project" value="UniProtKB-KW"/>
</dbReference>
<keyword evidence="5" id="KW-0223">Dioxygenase</keyword>
<dbReference type="InterPro" id="IPR003888">
    <property type="entry name" value="FYrich_N"/>
</dbReference>
<dbReference type="SUPFAM" id="SSF51197">
    <property type="entry name" value="Clavaminate synthase-like"/>
    <property type="match status" value="1"/>
</dbReference>
<keyword evidence="7" id="KW-0408">Iron</keyword>
<dbReference type="PROSITE" id="PS51542">
    <property type="entry name" value="FYRN"/>
    <property type="match status" value="1"/>
</dbReference>
<keyword evidence="10" id="KW-0539">Nucleus</keyword>
<dbReference type="GO" id="GO:0034647">
    <property type="term" value="F:histone H3K4me/H3K4me2/H3K4me3 demethylase activity"/>
    <property type="evidence" value="ECO:0007669"/>
    <property type="project" value="TreeGrafter"/>
</dbReference>
<evidence type="ECO:0000256" key="9">
    <source>
        <dbReference type="ARBA" id="ARBA00023163"/>
    </source>
</evidence>
<dbReference type="PROSITE" id="PS51543">
    <property type="entry name" value="FYRC"/>
    <property type="match status" value="1"/>
</dbReference>
<dbReference type="InParanoid" id="A0A6J0PRA1"/>
<feature type="region of interest" description="Disordered" evidence="11">
    <location>
        <begin position="837"/>
        <end position="869"/>
    </location>
</feature>
<evidence type="ECO:0000313" key="14">
    <source>
        <dbReference type="Proteomes" id="UP000504607"/>
    </source>
</evidence>
<dbReference type="Pfam" id="PF05964">
    <property type="entry name" value="FYRN"/>
    <property type="match status" value="1"/>
</dbReference>
<dbReference type="Pfam" id="PF02373">
    <property type="entry name" value="JmjC"/>
    <property type="match status" value="1"/>
</dbReference>
<dbReference type="GO" id="GO:0005634">
    <property type="term" value="C:nucleus"/>
    <property type="evidence" value="ECO:0007669"/>
    <property type="project" value="UniProtKB-SubCell"/>
</dbReference>
<feature type="domain" description="JmjN" evidence="12">
    <location>
        <begin position="151"/>
        <end position="192"/>
    </location>
</feature>
<dbReference type="Pfam" id="PF02928">
    <property type="entry name" value="zf-C5HC2"/>
    <property type="match status" value="1"/>
</dbReference>
<organism evidence="14 15">
    <name type="scientific">Elaeis guineensis var. tenera</name>
    <name type="common">Oil palm</name>
    <dbReference type="NCBI Taxonomy" id="51953"/>
    <lineage>
        <taxon>Eukaryota</taxon>
        <taxon>Viridiplantae</taxon>
        <taxon>Streptophyta</taxon>
        <taxon>Embryophyta</taxon>
        <taxon>Tracheophyta</taxon>
        <taxon>Spermatophyta</taxon>
        <taxon>Magnoliopsida</taxon>
        <taxon>Liliopsida</taxon>
        <taxon>Arecaceae</taxon>
        <taxon>Arecoideae</taxon>
        <taxon>Cocoseae</taxon>
        <taxon>Elaeidinae</taxon>
        <taxon>Elaeis</taxon>
    </lineage>
</organism>
<dbReference type="Pfam" id="PF05965">
    <property type="entry name" value="FYRC"/>
    <property type="match status" value="1"/>
</dbReference>
<dbReference type="FunCoup" id="A0A6J0PRA1">
    <property type="interactions" value="627"/>
</dbReference>
<name>A0A6J0PRA1_ELAGV</name>
<keyword evidence="6" id="KW-0560">Oxidoreductase</keyword>
<dbReference type="InterPro" id="IPR004198">
    <property type="entry name" value="Znf_C5HC2"/>
</dbReference>
<evidence type="ECO:0000259" key="12">
    <source>
        <dbReference type="PROSITE" id="PS51183"/>
    </source>
</evidence>
<evidence type="ECO:0000256" key="6">
    <source>
        <dbReference type="ARBA" id="ARBA00023002"/>
    </source>
</evidence>